<keyword evidence="6" id="KW-1185">Reference proteome</keyword>
<sequence>MLRTFSTDDFVKVWLILLLLCTLSTKQITFEKEKSKLTSVPSEIPSEVTKINLKENILTSIPDRCFSRFTNLTSVSLDKNKITDVSTTAFQGLAKVKEISLANNLLPSIPALESVENSLVNLYESPVQNIDFSNNKIAVLNPGLFENCTKLVSLKLESNQLTVLPDGVFGPAGTSLRYLSLKSNKLNTVENGTFAYLTNLHELYMENNQFKEFPMEISKLVSIRKLFPRMESNNQHPR</sequence>
<dbReference type="STRING" id="283909.R7TYS0"/>
<keyword evidence="1" id="KW-0433">Leucine-rich repeat</keyword>
<dbReference type="PANTHER" id="PTHR45712:SF26">
    <property type="entry name" value="LRRNT DOMAIN-CONTAINING PROTEIN"/>
    <property type="match status" value="1"/>
</dbReference>
<name>R7TYS0_CAPTE</name>
<dbReference type="InterPro" id="IPR003591">
    <property type="entry name" value="Leu-rich_rpt_typical-subtyp"/>
</dbReference>
<accession>R7TYS0</accession>
<dbReference type="PANTHER" id="PTHR45712">
    <property type="entry name" value="AGAP008170-PA"/>
    <property type="match status" value="1"/>
</dbReference>
<dbReference type="InterPro" id="IPR001611">
    <property type="entry name" value="Leu-rich_rpt"/>
</dbReference>
<organism evidence="4">
    <name type="scientific">Capitella teleta</name>
    <name type="common">Polychaete worm</name>
    <dbReference type="NCBI Taxonomy" id="283909"/>
    <lineage>
        <taxon>Eukaryota</taxon>
        <taxon>Metazoa</taxon>
        <taxon>Spiralia</taxon>
        <taxon>Lophotrochozoa</taxon>
        <taxon>Annelida</taxon>
        <taxon>Polychaeta</taxon>
        <taxon>Sedentaria</taxon>
        <taxon>Scolecida</taxon>
        <taxon>Capitellidae</taxon>
        <taxon>Capitella</taxon>
    </lineage>
</organism>
<feature type="chain" id="PRO_5008787517" description="LRRNT domain-containing protein" evidence="3">
    <location>
        <begin position="27"/>
        <end position="238"/>
    </location>
</feature>
<dbReference type="Pfam" id="PF13855">
    <property type="entry name" value="LRR_8"/>
    <property type="match status" value="2"/>
</dbReference>
<gene>
    <name evidence="4" type="ORF">CAPTEDRAFT_95098</name>
</gene>
<evidence type="ECO:0000256" key="3">
    <source>
        <dbReference type="SAM" id="SignalP"/>
    </source>
</evidence>
<evidence type="ECO:0000313" key="5">
    <source>
        <dbReference type="EnsemblMetazoa" id="CapteP95098"/>
    </source>
</evidence>
<evidence type="ECO:0000313" key="4">
    <source>
        <dbReference type="EMBL" id="ELT96571.1"/>
    </source>
</evidence>
<proteinExistence type="predicted"/>
<keyword evidence="2" id="KW-0677">Repeat</keyword>
<protein>
    <recommendedName>
        <fullName evidence="7">LRRNT domain-containing protein</fullName>
    </recommendedName>
</protein>
<dbReference type="EMBL" id="KB308794">
    <property type="protein sequence ID" value="ELT96571.1"/>
    <property type="molecule type" value="Genomic_DNA"/>
</dbReference>
<reference evidence="4 6" key="2">
    <citation type="journal article" date="2013" name="Nature">
        <title>Insights into bilaterian evolution from three spiralian genomes.</title>
        <authorList>
            <person name="Simakov O."/>
            <person name="Marletaz F."/>
            <person name="Cho S.J."/>
            <person name="Edsinger-Gonzales E."/>
            <person name="Havlak P."/>
            <person name="Hellsten U."/>
            <person name="Kuo D.H."/>
            <person name="Larsson T."/>
            <person name="Lv J."/>
            <person name="Arendt D."/>
            <person name="Savage R."/>
            <person name="Osoegawa K."/>
            <person name="de Jong P."/>
            <person name="Grimwood J."/>
            <person name="Chapman J.A."/>
            <person name="Shapiro H."/>
            <person name="Aerts A."/>
            <person name="Otillar R.P."/>
            <person name="Terry A.Y."/>
            <person name="Boore J.L."/>
            <person name="Grigoriev I.V."/>
            <person name="Lindberg D.R."/>
            <person name="Seaver E.C."/>
            <person name="Weisblat D.A."/>
            <person name="Putnam N.H."/>
            <person name="Rokhsar D.S."/>
        </authorList>
    </citation>
    <scope>NUCLEOTIDE SEQUENCE</scope>
    <source>
        <strain evidence="4 6">I ESC-2004</strain>
    </source>
</reference>
<dbReference type="EMBL" id="AMQN01011277">
    <property type="status" value="NOT_ANNOTATED_CDS"/>
    <property type="molecule type" value="Genomic_DNA"/>
</dbReference>
<dbReference type="GO" id="GO:0005615">
    <property type="term" value="C:extracellular space"/>
    <property type="evidence" value="ECO:0007669"/>
    <property type="project" value="TreeGrafter"/>
</dbReference>
<evidence type="ECO:0000256" key="2">
    <source>
        <dbReference type="ARBA" id="ARBA00022737"/>
    </source>
</evidence>
<keyword evidence="3" id="KW-0732">Signal</keyword>
<dbReference type="InterPro" id="IPR032675">
    <property type="entry name" value="LRR_dom_sf"/>
</dbReference>
<dbReference type="InterPro" id="IPR050333">
    <property type="entry name" value="SLRP"/>
</dbReference>
<dbReference type="AlphaFoldDB" id="R7TYS0"/>
<dbReference type="HOGENOM" id="CLU_000288_18_15_1"/>
<reference evidence="5" key="3">
    <citation type="submission" date="2015-06" db="UniProtKB">
        <authorList>
            <consortium name="EnsemblMetazoa"/>
        </authorList>
    </citation>
    <scope>IDENTIFICATION</scope>
</reference>
<evidence type="ECO:0000256" key="1">
    <source>
        <dbReference type="ARBA" id="ARBA00022614"/>
    </source>
</evidence>
<dbReference type="Proteomes" id="UP000014760">
    <property type="component" value="Unassembled WGS sequence"/>
</dbReference>
<feature type="signal peptide" evidence="3">
    <location>
        <begin position="1"/>
        <end position="26"/>
    </location>
</feature>
<dbReference type="Gene3D" id="3.80.10.10">
    <property type="entry name" value="Ribonuclease Inhibitor"/>
    <property type="match status" value="2"/>
</dbReference>
<dbReference type="OMA" id="INDFCPT"/>
<dbReference type="EnsemblMetazoa" id="CapteT95098">
    <property type="protein sequence ID" value="CapteP95098"/>
    <property type="gene ID" value="CapteG95098"/>
</dbReference>
<reference evidence="6" key="1">
    <citation type="submission" date="2012-12" db="EMBL/GenBank/DDBJ databases">
        <authorList>
            <person name="Hellsten U."/>
            <person name="Grimwood J."/>
            <person name="Chapman J.A."/>
            <person name="Shapiro H."/>
            <person name="Aerts A."/>
            <person name="Otillar R.P."/>
            <person name="Terry A.Y."/>
            <person name="Boore J.L."/>
            <person name="Simakov O."/>
            <person name="Marletaz F."/>
            <person name="Cho S.-J."/>
            <person name="Edsinger-Gonzales E."/>
            <person name="Havlak P."/>
            <person name="Kuo D.-H."/>
            <person name="Larsson T."/>
            <person name="Lv J."/>
            <person name="Arendt D."/>
            <person name="Savage R."/>
            <person name="Osoegawa K."/>
            <person name="de Jong P."/>
            <person name="Lindberg D.R."/>
            <person name="Seaver E.C."/>
            <person name="Weisblat D.A."/>
            <person name="Putnam N.H."/>
            <person name="Grigoriev I.V."/>
            <person name="Rokhsar D.S."/>
        </authorList>
    </citation>
    <scope>NUCLEOTIDE SEQUENCE</scope>
    <source>
        <strain evidence="6">I ESC-2004</strain>
    </source>
</reference>
<evidence type="ECO:0008006" key="7">
    <source>
        <dbReference type="Google" id="ProtNLM"/>
    </source>
</evidence>
<evidence type="ECO:0000313" key="6">
    <source>
        <dbReference type="Proteomes" id="UP000014760"/>
    </source>
</evidence>
<dbReference type="SUPFAM" id="SSF52058">
    <property type="entry name" value="L domain-like"/>
    <property type="match status" value="1"/>
</dbReference>
<dbReference type="SMART" id="SM00369">
    <property type="entry name" value="LRR_TYP"/>
    <property type="match status" value="6"/>
</dbReference>
<dbReference type="OrthoDB" id="6157067at2759"/>